<dbReference type="GO" id="GO:0008168">
    <property type="term" value="F:methyltransferase activity"/>
    <property type="evidence" value="ECO:0007669"/>
    <property type="project" value="UniProtKB-UniRule"/>
</dbReference>
<dbReference type="EC" id="2.1.1.-" evidence="6"/>
<comment type="caution">
    <text evidence="7">The sequence shown here is derived from an EMBL/GenBank/DDBJ whole genome shotgun (WGS) entry which is preliminary data.</text>
</comment>
<dbReference type="InterPro" id="IPR011610">
    <property type="entry name" value="SAM_mthyl_Trfase_ML2640-like"/>
</dbReference>
<evidence type="ECO:0000256" key="4">
    <source>
        <dbReference type="ARBA" id="ARBA00022679"/>
    </source>
</evidence>
<comment type="similarity">
    <text evidence="2 6">Belongs to the UPF0677 family.</text>
</comment>
<gene>
    <name evidence="7" type="ORF">ITP53_17115</name>
</gene>
<evidence type="ECO:0000256" key="2">
    <source>
        <dbReference type="ARBA" id="ARBA00008138"/>
    </source>
</evidence>
<dbReference type="InterPro" id="IPR007213">
    <property type="entry name" value="Ppm1/Ppm2/Tcmp"/>
</dbReference>
<dbReference type="SUPFAM" id="SSF53335">
    <property type="entry name" value="S-adenosyl-L-methionine-dependent methyltransferases"/>
    <property type="match status" value="1"/>
</dbReference>
<dbReference type="AlphaFoldDB" id="A0A931A6T4"/>
<proteinExistence type="inferred from homology"/>
<evidence type="ECO:0000256" key="5">
    <source>
        <dbReference type="ARBA" id="ARBA00022691"/>
    </source>
</evidence>
<keyword evidence="3 6" id="KW-0489">Methyltransferase</keyword>
<evidence type="ECO:0000256" key="1">
    <source>
        <dbReference type="ARBA" id="ARBA00003907"/>
    </source>
</evidence>
<organism evidence="7 8">
    <name type="scientific">Nonomuraea cypriaca</name>
    <dbReference type="NCBI Taxonomy" id="1187855"/>
    <lineage>
        <taxon>Bacteria</taxon>
        <taxon>Bacillati</taxon>
        <taxon>Actinomycetota</taxon>
        <taxon>Actinomycetes</taxon>
        <taxon>Streptosporangiales</taxon>
        <taxon>Streptosporangiaceae</taxon>
        <taxon>Nonomuraea</taxon>
    </lineage>
</organism>
<comment type="function">
    <text evidence="1 6">Exhibits S-adenosyl-L-methionine-dependent methyltransferase activity.</text>
</comment>
<sequence length="290" mass="30999">MTPEPTVPESLTGISATAFAVALLRAQESDRSDRLFADPYARHFLRAVDPAVSPWAAQSSPETRSFVRMMAGQVAVRTRFLDRALLEAVEQGCEQVVLLAAGMDARAYRLAWPAGATVFELDFADVLSFKSAVLGGAGAEPACHRVEVATDLREDWPRALAESGFDPGRPAAWLAEGILYALPPEAADRLLDRITAVSAPGSVLALDHGTDSALFREARAAISAELVALWRGGPAERLDTWLARRGWRPAVCDVVEVAAGYGRPAPPAFDPADPRAGHGWLATARLPSGH</sequence>
<dbReference type="Pfam" id="PF04072">
    <property type="entry name" value="LCM"/>
    <property type="match status" value="1"/>
</dbReference>
<dbReference type="PANTHER" id="PTHR43619">
    <property type="entry name" value="S-ADENOSYL-L-METHIONINE-DEPENDENT METHYLTRANSFERASE YKTD-RELATED"/>
    <property type="match status" value="1"/>
</dbReference>
<evidence type="ECO:0000313" key="7">
    <source>
        <dbReference type="EMBL" id="MBF8187422.1"/>
    </source>
</evidence>
<dbReference type="PANTHER" id="PTHR43619:SF2">
    <property type="entry name" value="S-ADENOSYL-L-METHIONINE-DEPENDENT METHYLTRANSFERASES SUPERFAMILY PROTEIN"/>
    <property type="match status" value="1"/>
</dbReference>
<name>A0A931A6T4_9ACTN</name>
<reference evidence="7" key="1">
    <citation type="submission" date="2020-11" db="EMBL/GenBank/DDBJ databases">
        <title>Whole-genome analyses of Nonomuraea sp. K274.</title>
        <authorList>
            <person name="Veyisoglu A."/>
        </authorList>
    </citation>
    <scope>NUCLEOTIDE SEQUENCE</scope>
    <source>
        <strain evidence="7">K274</strain>
    </source>
</reference>
<dbReference type="EMBL" id="JADOGI010000045">
    <property type="protein sequence ID" value="MBF8187422.1"/>
    <property type="molecule type" value="Genomic_DNA"/>
</dbReference>
<dbReference type="Gene3D" id="3.40.50.150">
    <property type="entry name" value="Vaccinia Virus protein VP39"/>
    <property type="match status" value="1"/>
</dbReference>
<keyword evidence="8" id="KW-1185">Reference proteome</keyword>
<accession>A0A931A6T4</accession>
<evidence type="ECO:0000313" key="8">
    <source>
        <dbReference type="Proteomes" id="UP000605361"/>
    </source>
</evidence>
<evidence type="ECO:0000256" key="6">
    <source>
        <dbReference type="RuleBase" id="RU362030"/>
    </source>
</evidence>
<evidence type="ECO:0000256" key="3">
    <source>
        <dbReference type="ARBA" id="ARBA00022603"/>
    </source>
</evidence>
<dbReference type="NCBIfam" id="TIGR00027">
    <property type="entry name" value="mthyl_TIGR00027"/>
    <property type="match status" value="1"/>
</dbReference>
<protein>
    <recommendedName>
        <fullName evidence="6">S-adenosyl-L-methionine-dependent methyltransferase</fullName>
        <ecNumber evidence="6">2.1.1.-</ecNumber>
    </recommendedName>
</protein>
<keyword evidence="5 6" id="KW-0949">S-adenosyl-L-methionine</keyword>
<dbReference type="InterPro" id="IPR029063">
    <property type="entry name" value="SAM-dependent_MTases_sf"/>
</dbReference>
<keyword evidence="4 7" id="KW-0808">Transferase</keyword>
<dbReference type="Proteomes" id="UP000605361">
    <property type="component" value="Unassembled WGS sequence"/>
</dbReference>
<dbReference type="GO" id="GO:0032259">
    <property type="term" value="P:methylation"/>
    <property type="evidence" value="ECO:0007669"/>
    <property type="project" value="UniProtKB-KW"/>
</dbReference>
<dbReference type="RefSeq" id="WP_195896386.1">
    <property type="nucleotide sequence ID" value="NZ_JADOGI010000045.1"/>
</dbReference>